<dbReference type="InterPro" id="IPR015943">
    <property type="entry name" value="WD40/YVTN_repeat-like_dom_sf"/>
</dbReference>
<accession>A0A9N8WPW7</accession>
<reference evidence="5" key="1">
    <citation type="submission" date="2021-06" db="EMBL/GenBank/DDBJ databases">
        <authorList>
            <person name="Kallberg Y."/>
            <person name="Tangrot J."/>
            <person name="Rosling A."/>
        </authorList>
    </citation>
    <scope>NUCLEOTIDE SEQUENCE</scope>
    <source>
        <strain evidence="5">IA702</strain>
    </source>
</reference>
<dbReference type="InterPro" id="IPR001680">
    <property type="entry name" value="WD40_rpt"/>
</dbReference>
<dbReference type="SMART" id="SM00320">
    <property type="entry name" value="WD40"/>
    <property type="match status" value="5"/>
</dbReference>
<feature type="repeat" description="WD" evidence="3">
    <location>
        <begin position="225"/>
        <end position="266"/>
    </location>
</feature>
<dbReference type="Pfam" id="PF00400">
    <property type="entry name" value="WD40"/>
    <property type="match status" value="3"/>
</dbReference>
<protein>
    <submittedName>
        <fullName evidence="5">9050_t:CDS:1</fullName>
    </submittedName>
</protein>
<dbReference type="InterPro" id="IPR036322">
    <property type="entry name" value="WD40_repeat_dom_sf"/>
</dbReference>
<comment type="caution">
    <text evidence="5">The sequence shown here is derived from an EMBL/GenBank/DDBJ whole genome shotgun (WGS) entry which is preliminary data.</text>
</comment>
<dbReference type="InterPro" id="IPR019775">
    <property type="entry name" value="WD40_repeat_CS"/>
</dbReference>
<dbReference type="PROSITE" id="PS50294">
    <property type="entry name" value="WD_REPEATS_REGION"/>
    <property type="match status" value="1"/>
</dbReference>
<evidence type="ECO:0000256" key="1">
    <source>
        <dbReference type="ARBA" id="ARBA00022574"/>
    </source>
</evidence>
<dbReference type="PROSITE" id="PS00678">
    <property type="entry name" value="WD_REPEATS_1"/>
    <property type="match status" value="1"/>
</dbReference>
<keyword evidence="1 3" id="KW-0853">WD repeat</keyword>
<dbReference type="PANTHER" id="PTHR44675">
    <property type="entry name" value="PAK1 INTERACTING PROTEIN 1"/>
    <property type="match status" value="1"/>
</dbReference>
<feature type="compositionally biased region" description="Basic residues" evidence="4">
    <location>
        <begin position="1"/>
        <end position="11"/>
    </location>
</feature>
<keyword evidence="6" id="KW-1185">Reference proteome</keyword>
<dbReference type="Proteomes" id="UP000789572">
    <property type="component" value="Unassembled WGS sequence"/>
</dbReference>
<dbReference type="PANTHER" id="PTHR44675:SF1">
    <property type="entry name" value="P21-ACTIVATED PROTEIN KINASE-INTERACTING PROTEIN 1"/>
    <property type="match status" value="1"/>
</dbReference>
<dbReference type="PROSITE" id="PS50082">
    <property type="entry name" value="WD_REPEATS_2"/>
    <property type="match status" value="2"/>
</dbReference>
<feature type="compositionally biased region" description="Basic and acidic residues" evidence="4">
    <location>
        <begin position="12"/>
        <end position="34"/>
    </location>
</feature>
<dbReference type="AlphaFoldDB" id="A0A9N8WPW7"/>
<gene>
    <name evidence="5" type="ORF">POCULU_LOCUS2156</name>
</gene>
<feature type="region of interest" description="Disordered" evidence="4">
    <location>
        <begin position="451"/>
        <end position="483"/>
    </location>
</feature>
<feature type="region of interest" description="Disordered" evidence="4">
    <location>
        <begin position="1"/>
        <end position="81"/>
    </location>
</feature>
<name>A0A9N8WPW7_9GLOM</name>
<feature type="compositionally biased region" description="Basic and acidic residues" evidence="4">
    <location>
        <begin position="461"/>
        <end position="474"/>
    </location>
</feature>
<keyword evidence="2" id="KW-0677">Repeat</keyword>
<proteinExistence type="predicted"/>
<evidence type="ECO:0000313" key="6">
    <source>
        <dbReference type="Proteomes" id="UP000789572"/>
    </source>
</evidence>
<dbReference type="OrthoDB" id="308449at2759"/>
<feature type="compositionally biased region" description="Basic and acidic residues" evidence="4">
    <location>
        <begin position="42"/>
        <end position="61"/>
    </location>
</feature>
<dbReference type="SUPFAM" id="SSF50978">
    <property type="entry name" value="WD40 repeat-like"/>
    <property type="match status" value="1"/>
</dbReference>
<sequence>MPRASKLRNKRDRNGDRNDDRNGDSATIDDSREKSSRKKRIVKEPEPEPESEKDKIKENKKNTKTNVKKSENNNVQAEVDKGKNKLKDNVFISNHSIISTGDFRIITGSYERILYGIDARWIKEDNDQADKDEVKLQLEPLFIFSAHIGYIKTVAASGRYLASGSTDEIIRLYDLKRLREHGSLHHHNGSITTLCFYSTTHMLSGSEDGLVAIWRTKGWECLKSMKGHKACVNSIAVHPSGKMALSVGKDGAAIVWDLVNGRKGAVWKIRKEGEVVLWNTSGEFYAILSRNEITIYNVADAQVSQTITQKSMFLCMRYYKDDNIGEVIITGSEDKIIRAFDVNTGKCIVEFSGHKNSTGLLTFRILFCPTRLTQQQRIKSLDIIRSNRPFLSIPITLLVSISSDGIVNVWNLSSALEKIKPDKVAQINKVIASHDTANRLICVVCAEGGKSKLGEGSVQRDGGEESKDIDKDNKEDDTDDESD</sequence>
<evidence type="ECO:0000313" key="5">
    <source>
        <dbReference type="EMBL" id="CAG8492632.1"/>
    </source>
</evidence>
<dbReference type="Gene3D" id="2.130.10.10">
    <property type="entry name" value="YVTN repeat-like/Quinoprotein amine dehydrogenase"/>
    <property type="match status" value="2"/>
</dbReference>
<dbReference type="InterPro" id="IPR051959">
    <property type="entry name" value="PAK1-Kinase_Regulator"/>
</dbReference>
<dbReference type="EMBL" id="CAJVPJ010000189">
    <property type="protein sequence ID" value="CAG8492632.1"/>
    <property type="molecule type" value="Genomic_DNA"/>
</dbReference>
<organism evidence="5 6">
    <name type="scientific">Paraglomus occultum</name>
    <dbReference type="NCBI Taxonomy" id="144539"/>
    <lineage>
        <taxon>Eukaryota</taxon>
        <taxon>Fungi</taxon>
        <taxon>Fungi incertae sedis</taxon>
        <taxon>Mucoromycota</taxon>
        <taxon>Glomeromycotina</taxon>
        <taxon>Glomeromycetes</taxon>
        <taxon>Paraglomerales</taxon>
        <taxon>Paraglomeraceae</taxon>
        <taxon>Paraglomus</taxon>
    </lineage>
</organism>
<evidence type="ECO:0000256" key="4">
    <source>
        <dbReference type="SAM" id="MobiDB-lite"/>
    </source>
</evidence>
<evidence type="ECO:0000256" key="2">
    <source>
        <dbReference type="ARBA" id="ARBA00022737"/>
    </source>
</evidence>
<evidence type="ECO:0000256" key="3">
    <source>
        <dbReference type="PROSITE-ProRule" id="PRU00221"/>
    </source>
</evidence>
<feature type="repeat" description="WD" evidence="3">
    <location>
        <begin position="184"/>
        <end position="224"/>
    </location>
</feature>